<name>A0A2S6C1H1_9PEZI</name>
<evidence type="ECO:0000313" key="3">
    <source>
        <dbReference type="EMBL" id="PPJ53560.1"/>
    </source>
</evidence>
<keyword evidence="2" id="KW-0812">Transmembrane</keyword>
<feature type="transmembrane region" description="Helical" evidence="2">
    <location>
        <begin position="49"/>
        <end position="71"/>
    </location>
</feature>
<dbReference type="STRING" id="357750.A0A2S6C1H1"/>
<dbReference type="EMBL" id="PNEN01000578">
    <property type="protein sequence ID" value="PPJ53560.1"/>
    <property type="molecule type" value="Genomic_DNA"/>
</dbReference>
<feature type="region of interest" description="Disordered" evidence="1">
    <location>
        <begin position="153"/>
        <end position="187"/>
    </location>
</feature>
<dbReference type="PANTHER" id="PTHR39605">
    <property type="entry name" value="MAJOR FACILITATOR SUPERFAMILY (MFS) PROFILE DOMAIN-CONTAINING PROTEIN"/>
    <property type="match status" value="1"/>
</dbReference>
<feature type="compositionally biased region" description="Basic residues" evidence="1">
    <location>
        <begin position="176"/>
        <end position="187"/>
    </location>
</feature>
<feature type="transmembrane region" description="Helical" evidence="2">
    <location>
        <begin position="118"/>
        <end position="138"/>
    </location>
</feature>
<proteinExistence type="predicted"/>
<organism evidence="3 4">
    <name type="scientific">Cercospora berteroae</name>
    <dbReference type="NCBI Taxonomy" id="357750"/>
    <lineage>
        <taxon>Eukaryota</taxon>
        <taxon>Fungi</taxon>
        <taxon>Dikarya</taxon>
        <taxon>Ascomycota</taxon>
        <taxon>Pezizomycotina</taxon>
        <taxon>Dothideomycetes</taxon>
        <taxon>Dothideomycetidae</taxon>
        <taxon>Mycosphaerellales</taxon>
        <taxon>Mycosphaerellaceae</taxon>
        <taxon>Cercospora</taxon>
    </lineage>
</organism>
<keyword evidence="2" id="KW-0472">Membrane</keyword>
<reference evidence="4" key="1">
    <citation type="journal article" date="2017" name="bioRxiv">
        <title>Conservation of a gene cluster reveals novel cercosporin biosynthetic mechanisms and extends production to the genus Colletotrichum.</title>
        <authorList>
            <person name="de Jonge R."/>
            <person name="Ebert M.K."/>
            <person name="Huitt-Roehl C.R."/>
            <person name="Pal P."/>
            <person name="Suttle J.C."/>
            <person name="Spanner R.E."/>
            <person name="Neubauer J.D."/>
            <person name="Jurick W.M.II."/>
            <person name="Stott K.A."/>
            <person name="Secor G.A."/>
            <person name="Thomma B.P.H.J."/>
            <person name="Van de Peer Y."/>
            <person name="Townsend C.A."/>
            <person name="Bolton M.D."/>
        </authorList>
    </citation>
    <scope>NUCLEOTIDE SEQUENCE [LARGE SCALE GENOMIC DNA]</scope>
    <source>
        <strain evidence="4">CBS538.71</strain>
    </source>
</reference>
<evidence type="ECO:0000256" key="1">
    <source>
        <dbReference type="SAM" id="MobiDB-lite"/>
    </source>
</evidence>
<dbReference type="PANTHER" id="PTHR39605:SF1">
    <property type="entry name" value="MAJOR FACILITATOR SUPERFAMILY (MFS) PROFILE DOMAIN-CONTAINING PROTEIN"/>
    <property type="match status" value="1"/>
</dbReference>
<sequence length="187" mass="20420">MDKMDSYKLYNAATSGYLALQALPLLISPKLIVNMLASEPRLITEVETYMLRALGFALVALSAFTLLLSGLLPVSPPSTSADNSTGSDNPYAYPTAVTATVYHGLSAFYLYTQITYGFSFGFGSGMILSSALFCFGVFTCLFGNERSRVSKTTGADKRTSNFPFTNTESAREKKKESKRKSVSSRFR</sequence>
<gene>
    <name evidence="3" type="ORF">CBER1_00355</name>
</gene>
<evidence type="ECO:0000256" key="2">
    <source>
        <dbReference type="SAM" id="Phobius"/>
    </source>
</evidence>
<accession>A0A2S6C1H1</accession>
<dbReference type="OrthoDB" id="2550114at2759"/>
<dbReference type="AlphaFoldDB" id="A0A2S6C1H1"/>
<dbReference type="Proteomes" id="UP000237631">
    <property type="component" value="Unassembled WGS sequence"/>
</dbReference>
<keyword evidence="4" id="KW-1185">Reference proteome</keyword>
<protein>
    <submittedName>
        <fullName evidence="3">Uncharacterized protein</fullName>
    </submittedName>
</protein>
<comment type="caution">
    <text evidence="3">The sequence shown here is derived from an EMBL/GenBank/DDBJ whole genome shotgun (WGS) entry which is preliminary data.</text>
</comment>
<feature type="transmembrane region" description="Helical" evidence="2">
    <location>
        <begin position="91"/>
        <end position="111"/>
    </location>
</feature>
<keyword evidence="2" id="KW-1133">Transmembrane helix</keyword>
<evidence type="ECO:0000313" key="4">
    <source>
        <dbReference type="Proteomes" id="UP000237631"/>
    </source>
</evidence>